<keyword evidence="2" id="KW-0560">Oxidoreductase</keyword>
<gene>
    <name evidence="7" type="primary">acoA</name>
    <name evidence="7" type="ORF">JCM17844_14460</name>
</gene>
<evidence type="ECO:0000313" key="8">
    <source>
        <dbReference type="Proteomes" id="UP000322084"/>
    </source>
</evidence>
<dbReference type="InterPro" id="IPR050642">
    <property type="entry name" value="PDH_E1_Alpha_Subunit"/>
</dbReference>
<protein>
    <submittedName>
        <fullName evidence="7">ABC transporter substrate-binding protein</fullName>
    </submittedName>
</protein>
<dbReference type="InterPro" id="IPR029061">
    <property type="entry name" value="THDP-binding"/>
</dbReference>
<evidence type="ECO:0000256" key="1">
    <source>
        <dbReference type="ARBA" id="ARBA00001964"/>
    </source>
</evidence>
<evidence type="ECO:0000256" key="4">
    <source>
        <dbReference type="ARBA" id="ARBA00025211"/>
    </source>
</evidence>
<dbReference type="EMBL" id="BKCL01000004">
    <property type="protein sequence ID" value="GEQ97809.1"/>
    <property type="molecule type" value="Genomic_DNA"/>
</dbReference>
<dbReference type="AlphaFoldDB" id="A0A5A7MSF3"/>
<dbReference type="Gene3D" id="3.40.50.970">
    <property type="match status" value="1"/>
</dbReference>
<comment type="catalytic activity">
    <reaction evidence="5">
        <text>N(6)-[(R)-lipoyl]-L-lysyl-[protein] + pyruvate + H(+) = N(6)-[(R)-S(8)-acetyldihydrolipoyl]-L-lysyl-[protein] + CO2</text>
        <dbReference type="Rhea" id="RHEA:19189"/>
        <dbReference type="Rhea" id="RHEA-COMP:10474"/>
        <dbReference type="Rhea" id="RHEA-COMP:10478"/>
        <dbReference type="ChEBI" id="CHEBI:15361"/>
        <dbReference type="ChEBI" id="CHEBI:15378"/>
        <dbReference type="ChEBI" id="CHEBI:16526"/>
        <dbReference type="ChEBI" id="CHEBI:83099"/>
        <dbReference type="ChEBI" id="CHEBI:83111"/>
        <dbReference type="EC" id="1.2.4.1"/>
    </reaction>
</comment>
<reference evidence="7 8" key="1">
    <citation type="submission" date="2019-09" db="EMBL/GenBank/DDBJ databases">
        <title>NBRP : Genome information of microbial organism related human and environment.</title>
        <authorList>
            <person name="Hattori M."/>
            <person name="Oshima K."/>
            <person name="Inaba H."/>
            <person name="Suda W."/>
            <person name="Sakamoto M."/>
            <person name="Iino T."/>
            <person name="Kitahara M."/>
            <person name="Oshida Y."/>
            <person name="Iida T."/>
            <person name="Kudo T."/>
            <person name="Itoh T."/>
            <person name="Ohkuma M."/>
        </authorList>
    </citation>
    <scope>NUCLEOTIDE SEQUENCE [LARGE SCALE GENOMIC DNA]</scope>
    <source>
        <strain evidence="7 8">Hi-2</strain>
    </source>
</reference>
<evidence type="ECO:0000256" key="5">
    <source>
        <dbReference type="ARBA" id="ARBA00051231"/>
    </source>
</evidence>
<dbReference type="GO" id="GO:0004739">
    <property type="term" value="F:pyruvate dehydrogenase (acetyl-transferring) activity"/>
    <property type="evidence" value="ECO:0007669"/>
    <property type="project" value="UniProtKB-EC"/>
</dbReference>
<name>A0A5A7MSF3_9PROT</name>
<evidence type="ECO:0000313" key="7">
    <source>
        <dbReference type="EMBL" id="GEQ97809.1"/>
    </source>
</evidence>
<evidence type="ECO:0000256" key="3">
    <source>
        <dbReference type="ARBA" id="ARBA00023052"/>
    </source>
</evidence>
<evidence type="ECO:0000259" key="6">
    <source>
        <dbReference type="Pfam" id="PF00676"/>
    </source>
</evidence>
<comment type="function">
    <text evidence="4">The pyruvate dehydrogenase complex catalyzes the overall conversion of pyruvate to acetyl-CoA and CO(2). It contains multiple copies of three enzymatic components: pyruvate dehydrogenase (E1), dihydrolipoamide acetyltransferase (E2) and lipoamide dehydrogenase (E3).</text>
</comment>
<feature type="domain" description="Dehydrogenase E1 component" evidence="6">
    <location>
        <begin position="14"/>
        <end position="311"/>
    </location>
</feature>
<dbReference type="Proteomes" id="UP000322084">
    <property type="component" value="Unassembled WGS sequence"/>
</dbReference>
<evidence type="ECO:0000256" key="2">
    <source>
        <dbReference type="ARBA" id="ARBA00023002"/>
    </source>
</evidence>
<dbReference type="InterPro" id="IPR001017">
    <property type="entry name" value="DH_E1"/>
</dbReference>
<dbReference type="SUPFAM" id="SSF52518">
    <property type="entry name" value="Thiamin diphosphate-binding fold (THDP-binding)"/>
    <property type="match status" value="1"/>
</dbReference>
<keyword evidence="3" id="KW-0786">Thiamine pyrophosphate</keyword>
<dbReference type="RefSeq" id="WP_210431509.1">
    <property type="nucleotide sequence ID" value="NZ_BKCL01000004.1"/>
</dbReference>
<organism evidence="7 8">
    <name type="scientific">Iodidimonas gelatinilytica</name>
    <dbReference type="NCBI Taxonomy" id="1236966"/>
    <lineage>
        <taxon>Bacteria</taxon>
        <taxon>Pseudomonadati</taxon>
        <taxon>Pseudomonadota</taxon>
        <taxon>Alphaproteobacteria</taxon>
        <taxon>Iodidimonadales</taxon>
        <taxon>Iodidimonadaceae</taxon>
        <taxon>Iodidimonas</taxon>
    </lineage>
</organism>
<comment type="cofactor">
    <cofactor evidence="1">
        <name>thiamine diphosphate</name>
        <dbReference type="ChEBI" id="CHEBI:58937"/>
    </cofactor>
</comment>
<dbReference type="PANTHER" id="PTHR11516:SF60">
    <property type="entry name" value="PYRUVATE DEHYDROGENASE E1 COMPONENT SUBUNIT ALPHA"/>
    <property type="match status" value="1"/>
</dbReference>
<proteinExistence type="predicted"/>
<dbReference type="GO" id="GO:0006086">
    <property type="term" value="P:pyruvate decarboxylation to acetyl-CoA"/>
    <property type="evidence" value="ECO:0007669"/>
    <property type="project" value="TreeGrafter"/>
</dbReference>
<comment type="caution">
    <text evidence="7">The sequence shown here is derived from an EMBL/GenBank/DDBJ whole genome shotgun (WGS) entry which is preliminary data.</text>
</comment>
<dbReference type="CDD" id="cd02000">
    <property type="entry name" value="TPP_E1_PDC_ADC_BCADC"/>
    <property type="match status" value="1"/>
</dbReference>
<dbReference type="PANTHER" id="PTHR11516">
    <property type="entry name" value="PYRUVATE DEHYDROGENASE E1 COMPONENT, ALPHA SUBUNIT BACTERIAL AND ORGANELLAR"/>
    <property type="match status" value="1"/>
</dbReference>
<accession>A0A5A7MSF3</accession>
<dbReference type="Pfam" id="PF00676">
    <property type="entry name" value="E1_dh"/>
    <property type="match status" value="1"/>
</dbReference>
<sequence length="323" mass="33929">MQLPRDTLLRLWRTMVRIRAFEERLILENRKGGIAGHLHLYIGQEAIATGVCAHLTDEDAITSTHRGHGHALAKGCDANGMMAEIFGRATGSCAGKGGSMHIADPKRGHLGANGIVGANAPLALGAALSAKTLGTHGVSVAFIGDGASNQGAVFESMNMAAAMALPVLFVIEQNGYGEYTRTDAVTGTADLAARAASFGMPAQKIDGTDIFAVYDAAQSAIHHARTGLGPTTLVATAPRFGGHYEGDNQAYRSVSDMQKARDQQDCLALYRNRILEAGLLEARDLDAIVHAAHADMEHAAQQARADAPPAPATLLTDIYAKAL</sequence>